<gene>
    <name evidence="5" type="ORF">L9G74_12450</name>
</gene>
<name>A0ABT2FML5_9GAMM</name>
<keyword evidence="3" id="KW-1133">Transmembrane helix</keyword>
<evidence type="ECO:0000313" key="5">
    <source>
        <dbReference type="EMBL" id="MCS4557256.1"/>
    </source>
</evidence>
<dbReference type="InterPro" id="IPR000160">
    <property type="entry name" value="GGDEF_dom"/>
</dbReference>
<feature type="transmembrane region" description="Helical" evidence="3">
    <location>
        <begin position="169"/>
        <end position="191"/>
    </location>
</feature>
<organism evidence="5 6">
    <name type="scientific">Shewanella electrica</name>
    <dbReference type="NCBI Taxonomy" id="515560"/>
    <lineage>
        <taxon>Bacteria</taxon>
        <taxon>Pseudomonadati</taxon>
        <taxon>Pseudomonadota</taxon>
        <taxon>Gammaproteobacteria</taxon>
        <taxon>Alteromonadales</taxon>
        <taxon>Shewanellaceae</taxon>
        <taxon>Shewanella</taxon>
    </lineage>
</organism>
<dbReference type="Pfam" id="PF00990">
    <property type="entry name" value="GGDEF"/>
    <property type="match status" value="1"/>
</dbReference>
<dbReference type="PANTHER" id="PTHR45138:SF9">
    <property type="entry name" value="DIGUANYLATE CYCLASE DGCM-RELATED"/>
    <property type="match status" value="1"/>
</dbReference>
<protein>
    <recommendedName>
        <fullName evidence="1">diguanylate cyclase</fullName>
        <ecNumber evidence="1">2.7.7.65</ecNumber>
    </recommendedName>
</protein>
<keyword evidence="3" id="KW-0812">Transmembrane</keyword>
<evidence type="ECO:0000256" key="3">
    <source>
        <dbReference type="SAM" id="Phobius"/>
    </source>
</evidence>
<accession>A0ABT2FML5</accession>
<dbReference type="PANTHER" id="PTHR45138">
    <property type="entry name" value="REGULATORY COMPONENTS OF SENSORY TRANSDUCTION SYSTEM"/>
    <property type="match status" value="1"/>
</dbReference>
<proteinExistence type="predicted"/>
<evidence type="ECO:0000256" key="1">
    <source>
        <dbReference type="ARBA" id="ARBA00012528"/>
    </source>
</evidence>
<evidence type="ECO:0000259" key="4">
    <source>
        <dbReference type="PROSITE" id="PS50887"/>
    </source>
</evidence>
<feature type="domain" description="GGDEF" evidence="4">
    <location>
        <begin position="239"/>
        <end position="369"/>
    </location>
</feature>
<dbReference type="RefSeq" id="WP_238896738.1">
    <property type="nucleotide sequence ID" value="NZ_JAKOGG010000008.1"/>
</dbReference>
<feature type="transmembrane region" description="Helical" evidence="3">
    <location>
        <begin position="67"/>
        <end position="88"/>
    </location>
</feature>
<feature type="transmembrane region" description="Helical" evidence="3">
    <location>
        <begin position="119"/>
        <end position="138"/>
    </location>
</feature>
<dbReference type="SMART" id="SM00267">
    <property type="entry name" value="GGDEF"/>
    <property type="match status" value="1"/>
</dbReference>
<comment type="caution">
    <text evidence="5">The sequence shown here is derived from an EMBL/GenBank/DDBJ whole genome shotgun (WGS) entry which is preliminary data.</text>
</comment>
<dbReference type="NCBIfam" id="TIGR00254">
    <property type="entry name" value="GGDEF"/>
    <property type="match status" value="1"/>
</dbReference>
<dbReference type="InterPro" id="IPR050469">
    <property type="entry name" value="Diguanylate_Cyclase"/>
</dbReference>
<sequence length="374" mass="42504">MSMVVRFLNKIQNDVPISQSHQTHDFHTWALRTRLPQIRYIALVTTLLYLIYTVVEYTVVPNYNAERFFFHAVLVPSVMATVGILTHFPRHHRAMLLLLILAPIGANTINVYLNLSSRYFVYFAPEFYLSIMWIFAISGLRLKHAFISASSSCVVIIGASVMTDLPSTFINLHIMWLFSAFSFGFVCALVLERTHYSLYEKNLELAALASRDPLTQLWNREKMSQLFTLEQQQVAAHKQPMSLIMLDIDHFKAVNDEFGHDAGDKVLSHFATLLRRNVRKQDHVGRFGGEEFFIILPNTDGTQALQVAQQLQQCINQHQFPVVGHKSASIGVTEAQYVHETLSQLMRRADIALYQAKAQGRDNVVYLAASATAT</sequence>
<dbReference type="Proteomes" id="UP001201549">
    <property type="component" value="Unassembled WGS sequence"/>
</dbReference>
<comment type="catalytic activity">
    <reaction evidence="2">
        <text>2 GTP = 3',3'-c-di-GMP + 2 diphosphate</text>
        <dbReference type="Rhea" id="RHEA:24898"/>
        <dbReference type="ChEBI" id="CHEBI:33019"/>
        <dbReference type="ChEBI" id="CHEBI:37565"/>
        <dbReference type="ChEBI" id="CHEBI:58805"/>
        <dbReference type="EC" id="2.7.7.65"/>
    </reaction>
</comment>
<evidence type="ECO:0000313" key="6">
    <source>
        <dbReference type="Proteomes" id="UP001201549"/>
    </source>
</evidence>
<dbReference type="CDD" id="cd01949">
    <property type="entry name" value="GGDEF"/>
    <property type="match status" value="1"/>
</dbReference>
<dbReference type="EC" id="2.7.7.65" evidence="1"/>
<dbReference type="PROSITE" id="PS50887">
    <property type="entry name" value="GGDEF"/>
    <property type="match status" value="1"/>
</dbReference>
<feature type="transmembrane region" description="Helical" evidence="3">
    <location>
        <begin position="38"/>
        <end position="55"/>
    </location>
</feature>
<dbReference type="Gene3D" id="3.30.70.270">
    <property type="match status" value="1"/>
</dbReference>
<feature type="transmembrane region" description="Helical" evidence="3">
    <location>
        <begin position="95"/>
        <end position="113"/>
    </location>
</feature>
<evidence type="ECO:0000256" key="2">
    <source>
        <dbReference type="ARBA" id="ARBA00034247"/>
    </source>
</evidence>
<dbReference type="InterPro" id="IPR029787">
    <property type="entry name" value="Nucleotide_cyclase"/>
</dbReference>
<dbReference type="EMBL" id="JAKOGG010000008">
    <property type="protein sequence ID" value="MCS4557256.1"/>
    <property type="molecule type" value="Genomic_DNA"/>
</dbReference>
<reference evidence="6" key="1">
    <citation type="submission" date="2023-07" db="EMBL/GenBank/DDBJ databases">
        <title>Shewanella mangrovi sp. nov., an acetaldehyde- degrading bacterium isolated from mangrove sediment.</title>
        <authorList>
            <person name="Liu Y."/>
        </authorList>
    </citation>
    <scope>NUCLEOTIDE SEQUENCE [LARGE SCALE GENOMIC DNA]</scope>
    <source>
        <strain evidence="6">C32</strain>
    </source>
</reference>
<dbReference type="SUPFAM" id="SSF55073">
    <property type="entry name" value="Nucleotide cyclase"/>
    <property type="match status" value="1"/>
</dbReference>
<dbReference type="InterPro" id="IPR043128">
    <property type="entry name" value="Rev_trsase/Diguanyl_cyclase"/>
</dbReference>
<keyword evidence="3" id="KW-0472">Membrane</keyword>
<keyword evidence="6" id="KW-1185">Reference proteome</keyword>